<accession>A0A1I7BMW1</accession>
<proteinExistence type="inferred from homology"/>
<comment type="cofactor">
    <cofactor evidence="9">
        <name>Zn(2+)</name>
        <dbReference type="ChEBI" id="CHEBI:29105"/>
    </cofactor>
    <text evidence="9">Binds 2 Zn(2+) ions per monomer.</text>
</comment>
<dbReference type="Gene3D" id="2.10.230.10">
    <property type="entry name" value="Heat shock protein DnaJ, cysteine-rich domain"/>
    <property type="match status" value="1"/>
</dbReference>
<evidence type="ECO:0000259" key="10">
    <source>
        <dbReference type="PROSITE" id="PS50076"/>
    </source>
</evidence>
<dbReference type="NCBIfam" id="TIGR02349">
    <property type="entry name" value="DnaJ_bact"/>
    <property type="match status" value="1"/>
</dbReference>
<keyword evidence="1 9" id="KW-0963">Cytoplasm</keyword>
<dbReference type="Pfam" id="PF01556">
    <property type="entry name" value="DnaJ_C"/>
    <property type="match status" value="1"/>
</dbReference>
<protein>
    <recommendedName>
        <fullName evidence="9">Chaperone protein DnaJ</fullName>
    </recommendedName>
</protein>
<dbReference type="PROSITE" id="PS50076">
    <property type="entry name" value="DNAJ_2"/>
    <property type="match status" value="1"/>
</dbReference>
<evidence type="ECO:0000313" key="11">
    <source>
        <dbReference type="EMBL" id="SFT88512.1"/>
    </source>
</evidence>
<feature type="domain" description="J" evidence="10">
    <location>
        <begin position="6"/>
        <end position="71"/>
    </location>
</feature>
<sequence>MSQKRDYYEVLGVSKGAAAAEIKKAYRKLALKYHPDKNPDNKEAEEKFKEAAEAYEVLSDDQKRQRYDQFGHAGVGGAAGGGFGGGGMNMDDIFSQFGDIFGGAFGGFGGGSRGGGPRRSKGTNLRVKIKLTLAEIAEGVKKKIKVNKLVNAEGVTFNDCSTCNGTGAQTRVANTPFGAMQTQTTCSSCNGTGKVIGKKPSGADNNGLERKEEVIEIDIPAGVEEGMQLSVRGKGNAGPFNGIPGDLLIVIEEVPHESLRRDGDNLHYEAYINFADAALGASVEVPTVSSKVKIKVDPGTQSGKMLRLRGKGLPSVQGYSNGDLFVHINVWTPKNVSKEEKEMLEKLRESENFIPNPDGKEKGFFQRVKDMFQA</sequence>
<evidence type="ECO:0000256" key="2">
    <source>
        <dbReference type="ARBA" id="ARBA00022705"/>
    </source>
</evidence>
<dbReference type="Gene3D" id="2.60.260.20">
    <property type="entry name" value="Urease metallochaperone UreE, N-terminal domain"/>
    <property type="match status" value="2"/>
</dbReference>
<dbReference type="SUPFAM" id="SSF57938">
    <property type="entry name" value="DnaJ/Hsp40 cysteine-rich domain"/>
    <property type="match status" value="1"/>
</dbReference>
<dbReference type="EMBL" id="FPAS01000006">
    <property type="protein sequence ID" value="SFT88512.1"/>
    <property type="molecule type" value="Genomic_DNA"/>
</dbReference>
<evidence type="ECO:0000256" key="7">
    <source>
        <dbReference type="ARBA" id="ARBA00023016"/>
    </source>
</evidence>
<keyword evidence="5" id="KW-0863">Zinc-finger</keyword>
<dbReference type="GO" id="GO:0031072">
    <property type="term" value="F:heat shock protein binding"/>
    <property type="evidence" value="ECO:0007669"/>
    <property type="project" value="InterPro"/>
</dbReference>
<gene>
    <name evidence="9" type="primary">dnaJ</name>
    <name evidence="11" type="ORF">SAMN05216474_2921</name>
</gene>
<dbReference type="GO" id="GO:0051082">
    <property type="term" value="F:unfolded protein binding"/>
    <property type="evidence" value="ECO:0007669"/>
    <property type="project" value="UniProtKB-UniRule"/>
</dbReference>
<comment type="caution">
    <text evidence="9">Lacks conserved residue(s) required for the propagation of feature annotation.</text>
</comment>
<feature type="binding site" evidence="9">
    <location>
        <position position="163"/>
    </location>
    <ligand>
        <name>Zn(2+)</name>
        <dbReference type="ChEBI" id="CHEBI:29105"/>
        <label>2</label>
    </ligand>
</feature>
<comment type="domain">
    <text evidence="9">The J domain is necessary and sufficient to stimulate DnaK ATPase activity. Zinc center 1 plays an important role in the autonomous, DnaK-independent chaperone activity of DnaJ. Zinc center 2 is essential for interaction with DnaK and for DnaJ activity.</text>
</comment>
<keyword evidence="3 9" id="KW-0479">Metal-binding</keyword>
<dbReference type="SMART" id="SM00271">
    <property type="entry name" value="DnaJ"/>
    <property type="match status" value="1"/>
</dbReference>
<dbReference type="OrthoDB" id="9779889at2"/>
<dbReference type="FunFam" id="2.60.260.20:FF:000005">
    <property type="entry name" value="Chaperone protein dnaJ 1, mitochondrial"/>
    <property type="match status" value="1"/>
</dbReference>
<evidence type="ECO:0000256" key="8">
    <source>
        <dbReference type="ARBA" id="ARBA00023186"/>
    </source>
</evidence>
<comment type="subunit">
    <text evidence="9">Homodimer.</text>
</comment>
<comment type="similarity">
    <text evidence="9">Belongs to the DnaJ family.</text>
</comment>
<dbReference type="Proteomes" id="UP000236454">
    <property type="component" value="Unassembled WGS sequence"/>
</dbReference>
<dbReference type="HAMAP" id="MF_01152">
    <property type="entry name" value="DnaJ"/>
    <property type="match status" value="1"/>
</dbReference>
<dbReference type="PRINTS" id="PR00625">
    <property type="entry name" value="JDOMAIN"/>
</dbReference>
<feature type="binding site" evidence="9">
    <location>
        <position position="160"/>
    </location>
    <ligand>
        <name>Zn(2+)</name>
        <dbReference type="ChEBI" id="CHEBI:29105"/>
        <label>2</label>
    </ligand>
</feature>
<keyword evidence="12" id="KW-1185">Reference proteome</keyword>
<organism evidence="11 12">
    <name type="scientific">Lishizhenia tianjinensis</name>
    <dbReference type="NCBI Taxonomy" id="477690"/>
    <lineage>
        <taxon>Bacteria</taxon>
        <taxon>Pseudomonadati</taxon>
        <taxon>Bacteroidota</taxon>
        <taxon>Flavobacteriia</taxon>
        <taxon>Flavobacteriales</taxon>
        <taxon>Crocinitomicaceae</taxon>
        <taxon>Lishizhenia</taxon>
    </lineage>
</organism>
<keyword evidence="4 9" id="KW-0677">Repeat</keyword>
<dbReference type="SUPFAM" id="SSF46565">
    <property type="entry name" value="Chaperone J-domain"/>
    <property type="match status" value="1"/>
</dbReference>
<evidence type="ECO:0000256" key="6">
    <source>
        <dbReference type="ARBA" id="ARBA00022833"/>
    </source>
</evidence>
<name>A0A1I7BMW1_9FLAO</name>
<dbReference type="InterPro" id="IPR002939">
    <property type="entry name" value="DnaJ_C"/>
</dbReference>
<comment type="subcellular location">
    <subcellularLocation>
        <location evidence="9">Cytoplasm</location>
    </subcellularLocation>
</comment>
<comment type="function">
    <text evidence="9">Participates actively in the response to hyperosmotic and heat shock by preventing the aggregation of stress-denatured proteins and by disaggregating proteins, also in an autonomous, DnaK-independent fashion. Unfolded proteins bind initially to DnaJ; upon interaction with the DnaJ-bound protein, DnaK hydrolyzes its bound ATP, resulting in the formation of a stable complex. GrpE releases ADP from DnaK; ATP binding to DnaK triggers the release of the substrate protein, thus completing the reaction cycle. Several rounds of ATP-dependent interactions between DnaJ, DnaK and GrpE are required for fully efficient folding. Also involved, together with DnaK and GrpE, in the DNA replication of plasmids through activation of initiation proteins.</text>
</comment>
<evidence type="ECO:0000256" key="4">
    <source>
        <dbReference type="ARBA" id="ARBA00022737"/>
    </source>
</evidence>
<dbReference type="GO" id="GO:0005524">
    <property type="term" value="F:ATP binding"/>
    <property type="evidence" value="ECO:0007669"/>
    <property type="project" value="InterPro"/>
</dbReference>
<reference evidence="11 12" key="1">
    <citation type="submission" date="2016-10" db="EMBL/GenBank/DDBJ databases">
        <authorList>
            <person name="de Groot N.N."/>
        </authorList>
    </citation>
    <scope>NUCLEOTIDE SEQUENCE [LARGE SCALE GENOMIC DNA]</scope>
    <source>
        <strain evidence="11 12">CGMCC 1.7005</strain>
    </source>
</reference>
<dbReference type="InterPro" id="IPR008971">
    <property type="entry name" value="HSP40/DnaJ_pept-bd"/>
</dbReference>
<dbReference type="Pfam" id="PF00684">
    <property type="entry name" value="DnaJ_CXXCXGXG"/>
    <property type="match status" value="1"/>
</dbReference>
<dbReference type="CDD" id="cd10747">
    <property type="entry name" value="DnaJ_C"/>
    <property type="match status" value="1"/>
</dbReference>
<dbReference type="GO" id="GO:0008270">
    <property type="term" value="F:zinc ion binding"/>
    <property type="evidence" value="ECO:0007669"/>
    <property type="project" value="UniProtKB-UniRule"/>
</dbReference>
<feature type="binding site" evidence="9">
    <location>
        <position position="186"/>
    </location>
    <ligand>
        <name>Zn(2+)</name>
        <dbReference type="ChEBI" id="CHEBI:29105"/>
        <label>2</label>
    </ligand>
</feature>
<dbReference type="AlphaFoldDB" id="A0A1I7BMW1"/>
<dbReference type="InterPro" id="IPR018253">
    <property type="entry name" value="DnaJ_domain_CS"/>
</dbReference>
<dbReference type="SUPFAM" id="SSF49493">
    <property type="entry name" value="HSP40/DnaJ peptide-binding domain"/>
    <property type="match status" value="2"/>
</dbReference>
<dbReference type="CDD" id="cd10719">
    <property type="entry name" value="DnaJ_zf"/>
    <property type="match status" value="1"/>
</dbReference>
<dbReference type="CDD" id="cd06257">
    <property type="entry name" value="DnaJ"/>
    <property type="match status" value="1"/>
</dbReference>
<dbReference type="GO" id="GO:0005737">
    <property type="term" value="C:cytoplasm"/>
    <property type="evidence" value="ECO:0007669"/>
    <property type="project" value="UniProtKB-SubCell"/>
</dbReference>
<dbReference type="PANTHER" id="PTHR43096">
    <property type="entry name" value="DNAJ HOMOLOG 1, MITOCHONDRIAL-RELATED"/>
    <property type="match status" value="1"/>
</dbReference>
<evidence type="ECO:0000256" key="3">
    <source>
        <dbReference type="ARBA" id="ARBA00022723"/>
    </source>
</evidence>
<dbReference type="RefSeq" id="WP_090252407.1">
    <property type="nucleotide sequence ID" value="NZ_FPAS01000006.1"/>
</dbReference>
<dbReference type="GO" id="GO:0009408">
    <property type="term" value="P:response to heat"/>
    <property type="evidence" value="ECO:0007669"/>
    <property type="project" value="InterPro"/>
</dbReference>
<keyword evidence="7 9" id="KW-0346">Stress response</keyword>
<dbReference type="GO" id="GO:0006260">
    <property type="term" value="P:DNA replication"/>
    <property type="evidence" value="ECO:0007669"/>
    <property type="project" value="UniProtKB-KW"/>
</dbReference>
<dbReference type="InterPro" id="IPR036869">
    <property type="entry name" value="J_dom_sf"/>
</dbReference>
<dbReference type="InterPro" id="IPR012724">
    <property type="entry name" value="DnaJ"/>
</dbReference>
<dbReference type="GO" id="GO:0042026">
    <property type="term" value="P:protein refolding"/>
    <property type="evidence" value="ECO:0007669"/>
    <property type="project" value="TreeGrafter"/>
</dbReference>
<dbReference type="Pfam" id="PF00226">
    <property type="entry name" value="DnaJ"/>
    <property type="match status" value="1"/>
</dbReference>
<evidence type="ECO:0000256" key="5">
    <source>
        <dbReference type="ARBA" id="ARBA00022771"/>
    </source>
</evidence>
<keyword evidence="6 9" id="KW-0862">Zinc</keyword>
<dbReference type="FunFam" id="1.10.287.110:FF:000034">
    <property type="entry name" value="Chaperone protein DnaJ"/>
    <property type="match status" value="1"/>
</dbReference>
<keyword evidence="2 9" id="KW-0235">DNA replication</keyword>
<evidence type="ECO:0000256" key="1">
    <source>
        <dbReference type="ARBA" id="ARBA00022490"/>
    </source>
</evidence>
<dbReference type="InterPro" id="IPR001305">
    <property type="entry name" value="HSP_DnaJ_Cys-rich_dom"/>
</dbReference>
<dbReference type="InterPro" id="IPR001623">
    <property type="entry name" value="DnaJ_domain"/>
</dbReference>
<dbReference type="STRING" id="477690.SAMN05216474_2921"/>
<evidence type="ECO:0000313" key="12">
    <source>
        <dbReference type="Proteomes" id="UP000236454"/>
    </source>
</evidence>
<dbReference type="NCBIfam" id="NF008035">
    <property type="entry name" value="PRK10767.1"/>
    <property type="match status" value="1"/>
</dbReference>
<dbReference type="Gene3D" id="1.10.287.110">
    <property type="entry name" value="DnaJ domain"/>
    <property type="match status" value="1"/>
</dbReference>
<dbReference type="InterPro" id="IPR036410">
    <property type="entry name" value="HSP_DnaJ_Cys-rich_dom_sf"/>
</dbReference>
<feature type="binding site" evidence="9">
    <location>
        <position position="189"/>
    </location>
    <ligand>
        <name>Zn(2+)</name>
        <dbReference type="ChEBI" id="CHEBI:29105"/>
        <label>2</label>
    </ligand>
</feature>
<evidence type="ECO:0000256" key="9">
    <source>
        <dbReference type="HAMAP-Rule" id="MF_01152"/>
    </source>
</evidence>
<dbReference type="PANTHER" id="PTHR43096:SF48">
    <property type="entry name" value="CHAPERONE PROTEIN DNAJ"/>
    <property type="match status" value="1"/>
</dbReference>
<dbReference type="PROSITE" id="PS00636">
    <property type="entry name" value="DNAJ_1"/>
    <property type="match status" value="1"/>
</dbReference>
<keyword evidence="8 9" id="KW-0143">Chaperone</keyword>